<sequence length="115" mass="12670">MALILSLLQVRLPTATPATSSPTLSADIAASVALPSTLSLMPRHPAPSLLSSPLSFPFTVDHDLIIVKIIIFCSLIFSCLLYLLRNYRTQRPLPCPCSYKKILTIHCAYKLLIFT</sequence>
<reference evidence="3 4" key="1">
    <citation type="journal article" date="2024" name="J Genomics">
        <title>Draft genome sequencing and assembly of Favolaschia claudopus CIRM-BRFM 2984 isolated from oak limbs.</title>
        <authorList>
            <person name="Navarro D."/>
            <person name="Drula E."/>
            <person name="Chaduli D."/>
            <person name="Cazenave R."/>
            <person name="Ahrendt S."/>
            <person name="Wang J."/>
            <person name="Lipzen A."/>
            <person name="Daum C."/>
            <person name="Barry K."/>
            <person name="Grigoriev I.V."/>
            <person name="Favel A."/>
            <person name="Rosso M.N."/>
            <person name="Martin F."/>
        </authorList>
    </citation>
    <scope>NUCLEOTIDE SEQUENCE [LARGE SCALE GENOMIC DNA]</scope>
    <source>
        <strain evidence="3 4">CIRM-BRFM 2984</strain>
    </source>
</reference>
<evidence type="ECO:0000313" key="3">
    <source>
        <dbReference type="EMBL" id="KAK7030547.1"/>
    </source>
</evidence>
<dbReference type="EMBL" id="JAWWNJ010000025">
    <property type="protein sequence ID" value="KAK7030547.1"/>
    <property type="molecule type" value="Genomic_DNA"/>
</dbReference>
<protein>
    <submittedName>
        <fullName evidence="3">Uncharacterized protein</fullName>
    </submittedName>
</protein>
<keyword evidence="1" id="KW-0472">Membrane</keyword>
<keyword evidence="1" id="KW-0812">Transmembrane</keyword>
<evidence type="ECO:0000313" key="4">
    <source>
        <dbReference type="Proteomes" id="UP001362999"/>
    </source>
</evidence>
<organism evidence="3 4">
    <name type="scientific">Favolaschia claudopus</name>
    <dbReference type="NCBI Taxonomy" id="2862362"/>
    <lineage>
        <taxon>Eukaryota</taxon>
        <taxon>Fungi</taxon>
        <taxon>Dikarya</taxon>
        <taxon>Basidiomycota</taxon>
        <taxon>Agaricomycotina</taxon>
        <taxon>Agaricomycetes</taxon>
        <taxon>Agaricomycetidae</taxon>
        <taxon>Agaricales</taxon>
        <taxon>Marasmiineae</taxon>
        <taxon>Mycenaceae</taxon>
        <taxon>Favolaschia</taxon>
    </lineage>
</organism>
<gene>
    <name evidence="3" type="ORF">R3P38DRAFT_2927392</name>
</gene>
<evidence type="ECO:0000256" key="2">
    <source>
        <dbReference type="SAM" id="SignalP"/>
    </source>
</evidence>
<keyword evidence="2" id="KW-0732">Signal</keyword>
<feature type="chain" id="PRO_5043384737" evidence="2">
    <location>
        <begin position="18"/>
        <end position="115"/>
    </location>
</feature>
<keyword evidence="4" id="KW-1185">Reference proteome</keyword>
<keyword evidence="1" id="KW-1133">Transmembrane helix</keyword>
<feature type="signal peptide" evidence="2">
    <location>
        <begin position="1"/>
        <end position="17"/>
    </location>
</feature>
<comment type="caution">
    <text evidence="3">The sequence shown here is derived from an EMBL/GenBank/DDBJ whole genome shotgun (WGS) entry which is preliminary data.</text>
</comment>
<feature type="transmembrane region" description="Helical" evidence="1">
    <location>
        <begin position="64"/>
        <end position="84"/>
    </location>
</feature>
<proteinExistence type="predicted"/>
<dbReference type="Proteomes" id="UP001362999">
    <property type="component" value="Unassembled WGS sequence"/>
</dbReference>
<accession>A0AAW0BWW5</accession>
<evidence type="ECO:0000256" key="1">
    <source>
        <dbReference type="SAM" id="Phobius"/>
    </source>
</evidence>
<name>A0AAW0BWW5_9AGAR</name>
<dbReference type="AlphaFoldDB" id="A0AAW0BWW5"/>